<dbReference type="AlphaFoldDB" id="A0A077DEW2"/>
<dbReference type="STRING" id="1072685.IX83_00210"/>
<comment type="pathway">
    <text evidence="2">Glycan metabolism; lacto-N-neotetraose biosynthesis.</text>
</comment>
<sequence length="246" mass="29395">MNIFIINLERSVDRRDIIIQKFKELNIEVEFTFFSAIDGKNNPDHFLFKKYNHIKRLLRKKRSMTTSQLGCYASHYSLWEKCCKLNKPIIILEDDIEILSSFTKVYQYLSSKENIYEFLWLGKPYNDKYLKHHHVIDTTDSGIEIIKCHTGWGNALAYYITPIAAKKFLDGSKEWIYNLDVYMERYWEHKVPFSAIIPLCFQVNSQGLASNIDFSKGKRSIFFTFTREWFEAKDKVTKWFFDLFHQ</sequence>
<dbReference type="UniPathway" id="UPA00501"/>
<evidence type="ECO:0000259" key="4">
    <source>
        <dbReference type="Pfam" id="PF01755"/>
    </source>
</evidence>
<evidence type="ECO:0000256" key="1">
    <source>
        <dbReference type="ARBA" id="ARBA00005068"/>
    </source>
</evidence>
<name>A0A077DEW2_9BURK</name>
<dbReference type="CDD" id="cd06532">
    <property type="entry name" value="Glyco_transf_25"/>
    <property type="match status" value="1"/>
</dbReference>
<accession>A0A077DEW2</accession>
<keyword evidence="6" id="KW-1185">Reference proteome</keyword>
<evidence type="ECO:0000256" key="2">
    <source>
        <dbReference type="ARBA" id="ARBA00005222"/>
    </source>
</evidence>
<organism evidence="5 6">
    <name type="scientific">Basilea psittacipulmonis DSM 24701</name>
    <dbReference type="NCBI Taxonomy" id="1072685"/>
    <lineage>
        <taxon>Bacteria</taxon>
        <taxon>Pseudomonadati</taxon>
        <taxon>Pseudomonadota</taxon>
        <taxon>Betaproteobacteria</taxon>
        <taxon>Burkholderiales</taxon>
        <taxon>Alcaligenaceae</taxon>
        <taxon>Basilea</taxon>
    </lineage>
</organism>
<evidence type="ECO:0000313" key="5">
    <source>
        <dbReference type="EMBL" id="AIL31957.1"/>
    </source>
</evidence>
<dbReference type="EMBL" id="CP009238">
    <property type="protein sequence ID" value="AIL31957.1"/>
    <property type="molecule type" value="Genomic_DNA"/>
</dbReference>
<feature type="domain" description="Glycosyl transferase family 25" evidence="4">
    <location>
        <begin position="2"/>
        <end position="183"/>
    </location>
</feature>
<comment type="pathway">
    <text evidence="1">Bacterial outer membrane biogenesis; lipooligosaccharide biosynthesis.</text>
</comment>
<keyword evidence="3" id="KW-0448">Lipopolysaccharide biosynthesis</keyword>
<dbReference type="Proteomes" id="UP000028945">
    <property type="component" value="Chromosome"/>
</dbReference>
<dbReference type="Pfam" id="PF01755">
    <property type="entry name" value="Glyco_transf_25"/>
    <property type="match status" value="1"/>
</dbReference>
<dbReference type="HOGENOM" id="CLU_071269_3_1_4"/>
<dbReference type="eggNOG" id="COG3306">
    <property type="taxonomic scope" value="Bacteria"/>
</dbReference>
<evidence type="ECO:0000256" key="3">
    <source>
        <dbReference type="ARBA" id="ARBA00022985"/>
    </source>
</evidence>
<evidence type="ECO:0000313" key="6">
    <source>
        <dbReference type="Proteomes" id="UP000028945"/>
    </source>
</evidence>
<dbReference type="GO" id="GO:0009103">
    <property type="term" value="P:lipopolysaccharide biosynthetic process"/>
    <property type="evidence" value="ECO:0007669"/>
    <property type="project" value="UniProtKB-KW"/>
</dbReference>
<dbReference type="UniPathway" id="UPA00820"/>
<protein>
    <recommendedName>
        <fullName evidence="4">Glycosyl transferase family 25 domain-containing protein</fullName>
    </recommendedName>
</protein>
<proteinExistence type="predicted"/>
<reference evidence="5 6" key="1">
    <citation type="journal article" date="2014" name="BMC Genomics">
        <title>A genomic perspective on a new bacterial genus and species from the Alcaligenaceae family, Basilea psittacipulmonis.</title>
        <authorList>
            <person name="Whiteson K.L."/>
            <person name="Hernandez D."/>
            <person name="Lazarevic V."/>
            <person name="Gaia N."/>
            <person name="Farinelli L."/>
            <person name="Francois P."/>
            <person name="Pilo P."/>
            <person name="Frey J."/>
            <person name="Schrenzel J."/>
        </authorList>
    </citation>
    <scope>NUCLEOTIDE SEQUENCE [LARGE SCALE GENOMIC DNA]</scope>
    <source>
        <strain evidence="5 6">DSM 24701</strain>
    </source>
</reference>
<dbReference type="InterPro" id="IPR002654">
    <property type="entry name" value="Glyco_trans_25"/>
</dbReference>
<dbReference type="KEGG" id="bpsi:IX83_00210"/>
<gene>
    <name evidence="5" type="ORF">IX83_00210</name>
</gene>